<dbReference type="AlphaFoldDB" id="A0A6J4NJ77"/>
<name>A0A6J4NJ77_9BURK</name>
<protein>
    <submittedName>
        <fullName evidence="2">ABC transporter, permease protein (Cluster 9, phospholipid)</fullName>
    </submittedName>
</protein>
<feature type="region of interest" description="Disordered" evidence="1">
    <location>
        <begin position="206"/>
        <end position="249"/>
    </location>
</feature>
<gene>
    <name evidence="2" type="ORF">AVDCRST_MAG51-310</name>
</gene>
<feature type="non-terminal residue" evidence="2">
    <location>
        <position position="1"/>
    </location>
</feature>
<proteinExistence type="predicted"/>
<evidence type="ECO:0000256" key="1">
    <source>
        <dbReference type="SAM" id="MobiDB-lite"/>
    </source>
</evidence>
<evidence type="ECO:0000313" key="2">
    <source>
        <dbReference type="EMBL" id="CAA9389365.1"/>
    </source>
</evidence>
<feature type="non-terminal residue" evidence="2">
    <location>
        <position position="268"/>
    </location>
</feature>
<organism evidence="2">
    <name type="scientific">uncultured Ramlibacter sp</name>
    <dbReference type="NCBI Taxonomy" id="260755"/>
    <lineage>
        <taxon>Bacteria</taxon>
        <taxon>Pseudomonadati</taxon>
        <taxon>Pseudomonadota</taxon>
        <taxon>Betaproteobacteria</taxon>
        <taxon>Burkholderiales</taxon>
        <taxon>Comamonadaceae</taxon>
        <taxon>Ramlibacter</taxon>
        <taxon>environmental samples</taxon>
    </lineage>
</organism>
<accession>A0A6J4NJ77</accession>
<reference evidence="2" key="1">
    <citation type="submission" date="2020-02" db="EMBL/GenBank/DDBJ databases">
        <authorList>
            <person name="Meier V. D."/>
        </authorList>
    </citation>
    <scope>NUCLEOTIDE SEQUENCE</scope>
    <source>
        <strain evidence="2">AVDCRST_MAG51</strain>
    </source>
</reference>
<sequence>DLGSLLVPQAGPHQRGPAALAGELGRCAVLRRGPAGAGAVALQLRQPGHAAGVGAPYLARHRADPDRLHHALGAAHGRAHAHRRGHRPQLRPFAVRAGDGDPGPGAGTDPADRRALRRLALHHPEWRRHRRDAAQRPFRCAAAFRRGSGGQGGLAAHARRGVLDDHAGRPELLRRHRARLLGGVWPDPGGAAGLHPHVRPRVQSVRGDDLHDQDAVLQPGGRHHPDGIRRQRHRQPQLARERGPPGAGAHVRRAAAAGSAVAGRQLLL</sequence>
<dbReference type="EMBL" id="CADCUX010000078">
    <property type="protein sequence ID" value="CAA9389365.1"/>
    <property type="molecule type" value="Genomic_DNA"/>
</dbReference>